<dbReference type="CDD" id="cd04480">
    <property type="entry name" value="RPA1_DBD_A_like"/>
    <property type="match status" value="1"/>
</dbReference>
<dbReference type="EMBL" id="SDMP01000008">
    <property type="protein sequence ID" value="RYR42630.1"/>
    <property type="molecule type" value="Genomic_DNA"/>
</dbReference>
<reference evidence="2 3" key="1">
    <citation type="submission" date="2019-01" db="EMBL/GenBank/DDBJ databases">
        <title>Sequencing of cultivated peanut Arachis hypogaea provides insights into genome evolution and oil improvement.</title>
        <authorList>
            <person name="Chen X."/>
        </authorList>
    </citation>
    <scope>NUCLEOTIDE SEQUENCE [LARGE SCALE GENOMIC DNA]</scope>
    <source>
        <strain evidence="3">cv. Fuhuasheng</strain>
        <tissue evidence="2">Leaves</tissue>
    </source>
</reference>
<dbReference type="PANTHER" id="PTHR47165:SF4">
    <property type="entry name" value="OS03G0429900 PROTEIN"/>
    <property type="match status" value="1"/>
</dbReference>
<dbReference type="SUPFAM" id="SSF50249">
    <property type="entry name" value="Nucleic acid-binding proteins"/>
    <property type="match status" value="1"/>
</dbReference>
<evidence type="ECO:0000259" key="1">
    <source>
        <dbReference type="Pfam" id="PF02721"/>
    </source>
</evidence>
<evidence type="ECO:0000313" key="2">
    <source>
        <dbReference type="EMBL" id="RYR42630.1"/>
    </source>
</evidence>
<name>A0A445BV86_ARAHY</name>
<keyword evidence="3" id="KW-1185">Reference proteome</keyword>
<proteinExistence type="predicted"/>
<evidence type="ECO:0000313" key="3">
    <source>
        <dbReference type="Proteomes" id="UP000289738"/>
    </source>
</evidence>
<dbReference type="InterPro" id="IPR003871">
    <property type="entry name" value="RFA1B/D_OB_1st"/>
</dbReference>
<dbReference type="AlphaFoldDB" id="A0A445BV86"/>
<dbReference type="Gene3D" id="2.40.50.140">
    <property type="entry name" value="Nucleic acid-binding proteins"/>
    <property type="match status" value="2"/>
</dbReference>
<organism evidence="2 3">
    <name type="scientific">Arachis hypogaea</name>
    <name type="common">Peanut</name>
    <dbReference type="NCBI Taxonomy" id="3818"/>
    <lineage>
        <taxon>Eukaryota</taxon>
        <taxon>Viridiplantae</taxon>
        <taxon>Streptophyta</taxon>
        <taxon>Embryophyta</taxon>
        <taxon>Tracheophyta</taxon>
        <taxon>Spermatophyta</taxon>
        <taxon>Magnoliopsida</taxon>
        <taxon>eudicotyledons</taxon>
        <taxon>Gunneridae</taxon>
        <taxon>Pentapetalae</taxon>
        <taxon>rosids</taxon>
        <taxon>fabids</taxon>
        <taxon>Fabales</taxon>
        <taxon>Fabaceae</taxon>
        <taxon>Papilionoideae</taxon>
        <taxon>50 kb inversion clade</taxon>
        <taxon>dalbergioids sensu lato</taxon>
        <taxon>Dalbergieae</taxon>
        <taxon>Pterocarpus clade</taxon>
        <taxon>Arachis</taxon>
    </lineage>
</organism>
<feature type="domain" description="Replication protein A 70 kDa DNA-binding subunit B/D first OB fold" evidence="1">
    <location>
        <begin position="12"/>
        <end position="115"/>
    </location>
</feature>
<dbReference type="Pfam" id="PF02721">
    <property type="entry name" value="DUF223"/>
    <property type="match status" value="1"/>
</dbReference>
<dbReference type="InterPro" id="IPR012340">
    <property type="entry name" value="NA-bd_OB-fold"/>
</dbReference>
<protein>
    <recommendedName>
        <fullName evidence="1">Replication protein A 70 kDa DNA-binding subunit B/D first OB fold domain-containing protein</fullName>
    </recommendedName>
</protein>
<dbReference type="Proteomes" id="UP000289738">
    <property type="component" value="Chromosome A08"/>
</dbReference>
<comment type="caution">
    <text evidence="2">The sequence shown here is derived from an EMBL/GenBank/DDBJ whole genome shotgun (WGS) entry which is preliminary data.</text>
</comment>
<accession>A0A445BV86</accession>
<sequence>MQLQNNMEDKVDSIKCITAWKESWRLRVKIVRLWFYTDPLAEDNEKLLHMILMDQNLDKIQATVKEPYISIFVDDLYVGGAFCMTSFSVVPNIGIMKMTHHRFKLLFQKGTTVIPEPSLQIRDSDFIGVITSVRHQTEVDYYGKKLKLMILEIYADGSNATYEVCLQNVLNVSDILINPDLQETVRFLERLDVASYHFFSFKKNIHGSLVSYINHDSFDWRRIRTIQLIQQKMENGFFFVAGKIKQVVGDGHWWSFSVKIIVEDSTSSGIFVLLNAAATKLFGKSCSVALDQFQKELNDFNHPLHPAFFEVVVGKELILKIEFTELIKEEFGGMFKVITILDDRQTGLGLSVDSHINDTFQAPAYTPICEADFHYSEIEKYTSRIPFDASIDANNIDEMLLDSISTGFNCATPDPVIISHANGSNVFLLHDREITQIIKKRCSALLNENPHLKQTNTERKVPPELGNYLIQRKMVFMIDPRPLGYQYNTSVYMVHRICDDMSLVNLFEAAASMHDKKVIDRGLIQNKFPDSITKNEKAESSSSRLLTMDDFQKLYQVVDTKEYFMDIGCLSEATVNMEKKMDDSLLDEEVDCASSMALPDSSSYGVAEHELQNAFKICMQHQSDPTSMH</sequence>
<dbReference type="PANTHER" id="PTHR47165">
    <property type="entry name" value="OS03G0429900 PROTEIN"/>
    <property type="match status" value="1"/>
</dbReference>
<gene>
    <name evidence="2" type="ORF">Ahy_A08g039091</name>
</gene>